<dbReference type="AlphaFoldDB" id="A0A645H2I6"/>
<protein>
    <submittedName>
        <fullName evidence="2">Uncharacterized protein</fullName>
    </submittedName>
</protein>
<name>A0A645H2I6_9ZZZZ</name>
<accession>A0A645H2I6</accession>
<feature type="transmembrane region" description="Helical" evidence="1">
    <location>
        <begin position="16"/>
        <end position="36"/>
    </location>
</feature>
<gene>
    <name evidence="2" type="ORF">SDC9_180711</name>
</gene>
<evidence type="ECO:0000313" key="2">
    <source>
        <dbReference type="EMBL" id="MPN33227.1"/>
    </source>
</evidence>
<keyword evidence="1" id="KW-1133">Transmembrane helix</keyword>
<proteinExistence type="predicted"/>
<dbReference type="EMBL" id="VSSQ01085624">
    <property type="protein sequence ID" value="MPN33227.1"/>
    <property type="molecule type" value="Genomic_DNA"/>
</dbReference>
<keyword evidence="1" id="KW-0472">Membrane</keyword>
<sequence>MLIKEVSSNVVPVSDVTSGLIAGLTFGVSLALAGVFC</sequence>
<reference evidence="2" key="1">
    <citation type="submission" date="2019-08" db="EMBL/GenBank/DDBJ databases">
        <authorList>
            <person name="Kucharzyk K."/>
            <person name="Murdoch R.W."/>
            <person name="Higgins S."/>
            <person name="Loffler F."/>
        </authorList>
    </citation>
    <scope>NUCLEOTIDE SEQUENCE</scope>
</reference>
<keyword evidence="1" id="KW-0812">Transmembrane</keyword>
<evidence type="ECO:0000256" key="1">
    <source>
        <dbReference type="SAM" id="Phobius"/>
    </source>
</evidence>
<organism evidence="2">
    <name type="scientific">bioreactor metagenome</name>
    <dbReference type="NCBI Taxonomy" id="1076179"/>
    <lineage>
        <taxon>unclassified sequences</taxon>
        <taxon>metagenomes</taxon>
        <taxon>ecological metagenomes</taxon>
    </lineage>
</organism>
<comment type="caution">
    <text evidence="2">The sequence shown here is derived from an EMBL/GenBank/DDBJ whole genome shotgun (WGS) entry which is preliminary data.</text>
</comment>